<proteinExistence type="predicted"/>
<feature type="compositionally biased region" description="Acidic residues" evidence="1">
    <location>
        <begin position="46"/>
        <end position="56"/>
    </location>
</feature>
<gene>
    <name evidence="2" type="ORF">ECRASSUSDP1_LOCUS242</name>
</gene>
<protein>
    <submittedName>
        <fullName evidence="2">Uncharacterized protein</fullName>
    </submittedName>
</protein>
<comment type="caution">
    <text evidence="2">The sequence shown here is derived from an EMBL/GenBank/DDBJ whole genome shotgun (WGS) entry which is preliminary data.</text>
</comment>
<evidence type="ECO:0000313" key="2">
    <source>
        <dbReference type="EMBL" id="CAI2358958.1"/>
    </source>
</evidence>
<feature type="compositionally biased region" description="Polar residues" evidence="1">
    <location>
        <begin position="276"/>
        <end position="288"/>
    </location>
</feature>
<feature type="compositionally biased region" description="Basic and acidic residues" evidence="1">
    <location>
        <begin position="12"/>
        <end position="30"/>
    </location>
</feature>
<feature type="compositionally biased region" description="Basic residues" evidence="1">
    <location>
        <begin position="184"/>
        <end position="193"/>
    </location>
</feature>
<sequence length="288" mass="32832">MDKVGKIQAAFKLKEHPDISPDLPLNKKSEGLQQEKLVNSPKAGEEIEELEQLELAEPERCEQNQENQEDSETLKSGPGKNCKEVKCDPNKSWIQIPSKDMMKELFEIFCSEKQTNNMKSNDQNTPNERVKQYECFIDAQNDFFLVVPENTTPLPWVNQAKLSSRHTPTKNNLEGKRKKEYSKVPKYLKHKIKKTSESHSENASQQYSKDKSQSILKESFSKNSFTRDTLQGGISSDQIKNNTRSDSEKSDSDKDMKPEENSLPLEKAVNFKDSINKPQTVKSPSGCT</sequence>
<feature type="compositionally biased region" description="Basic and acidic residues" evidence="1">
    <location>
        <begin position="173"/>
        <end position="183"/>
    </location>
</feature>
<organism evidence="2 3">
    <name type="scientific">Euplotes crassus</name>
    <dbReference type="NCBI Taxonomy" id="5936"/>
    <lineage>
        <taxon>Eukaryota</taxon>
        <taxon>Sar</taxon>
        <taxon>Alveolata</taxon>
        <taxon>Ciliophora</taxon>
        <taxon>Intramacronucleata</taxon>
        <taxon>Spirotrichea</taxon>
        <taxon>Hypotrichia</taxon>
        <taxon>Euplotida</taxon>
        <taxon>Euplotidae</taxon>
        <taxon>Moneuplotes</taxon>
    </lineage>
</organism>
<reference evidence="2" key="1">
    <citation type="submission" date="2023-07" db="EMBL/GenBank/DDBJ databases">
        <authorList>
            <consortium name="AG Swart"/>
            <person name="Singh M."/>
            <person name="Singh A."/>
            <person name="Seah K."/>
            <person name="Emmerich C."/>
        </authorList>
    </citation>
    <scope>NUCLEOTIDE SEQUENCE</scope>
    <source>
        <strain evidence="2">DP1</strain>
    </source>
</reference>
<feature type="compositionally biased region" description="Basic and acidic residues" evidence="1">
    <location>
        <begin position="243"/>
        <end position="260"/>
    </location>
</feature>
<feature type="compositionally biased region" description="Polar residues" evidence="1">
    <location>
        <begin position="201"/>
        <end position="242"/>
    </location>
</feature>
<feature type="region of interest" description="Disordered" evidence="1">
    <location>
        <begin position="158"/>
        <end position="288"/>
    </location>
</feature>
<evidence type="ECO:0000256" key="1">
    <source>
        <dbReference type="SAM" id="MobiDB-lite"/>
    </source>
</evidence>
<evidence type="ECO:0000313" key="3">
    <source>
        <dbReference type="Proteomes" id="UP001295684"/>
    </source>
</evidence>
<accession>A0AAD1U454</accession>
<keyword evidence="3" id="KW-1185">Reference proteome</keyword>
<dbReference type="EMBL" id="CAMPGE010000225">
    <property type="protein sequence ID" value="CAI2358958.1"/>
    <property type="molecule type" value="Genomic_DNA"/>
</dbReference>
<dbReference type="Proteomes" id="UP001295684">
    <property type="component" value="Unassembled WGS sequence"/>
</dbReference>
<name>A0AAD1U454_EUPCR</name>
<dbReference type="AlphaFoldDB" id="A0AAD1U454"/>
<feature type="region of interest" description="Disordered" evidence="1">
    <location>
        <begin position="12"/>
        <end position="83"/>
    </location>
</feature>